<dbReference type="RefSeq" id="XP_013349547.1">
    <property type="nucleotide sequence ID" value="XM_013494093.1"/>
</dbReference>
<name>U6JN82_9EIME</name>
<dbReference type="EMBL" id="HG678608">
    <property type="protein sequence ID" value="CDJ26969.1"/>
    <property type="molecule type" value="Genomic_DNA"/>
</dbReference>
<proteinExistence type="predicted"/>
<reference evidence="1" key="2">
    <citation type="submission" date="2013-10" db="EMBL/GenBank/DDBJ databases">
        <authorList>
            <person name="Aslett M."/>
        </authorList>
    </citation>
    <scope>NUCLEOTIDE SEQUENCE [LARGE SCALE GENOMIC DNA]</scope>
    <source>
        <strain evidence="1">Houghton</strain>
    </source>
</reference>
<dbReference type="VEuPathDB" id="ToxoDB:EMH_0099060"/>
<protein>
    <submittedName>
        <fullName evidence="1">Uncharacterized protein</fullName>
    </submittedName>
</protein>
<evidence type="ECO:0000313" key="1">
    <source>
        <dbReference type="EMBL" id="CDJ26969.1"/>
    </source>
</evidence>
<gene>
    <name evidence="1" type="ORF">EMH_0099060</name>
</gene>
<dbReference type="GeneID" id="25383819"/>
<dbReference type="Proteomes" id="UP000030744">
    <property type="component" value="Unassembled WGS sequence"/>
</dbReference>
<dbReference type="AlphaFoldDB" id="U6JN82"/>
<organism evidence="1 2">
    <name type="scientific">Eimeria mitis</name>
    <dbReference type="NCBI Taxonomy" id="44415"/>
    <lineage>
        <taxon>Eukaryota</taxon>
        <taxon>Sar</taxon>
        <taxon>Alveolata</taxon>
        <taxon>Apicomplexa</taxon>
        <taxon>Conoidasida</taxon>
        <taxon>Coccidia</taxon>
        <taxon>Eucoccidiorida</taxon>
        <taxon>Eimeriorina</taxon>
        <taxon>Eimeriidae</taxon>
        <taxon>Eimeria</taxon>
    </lineage>
</organism>
<accession>U6JN82</accession>
<keyword evidence="2" id="KW-1185">Reference proteome</keyword>
<reference evidence="1" key="1">
    <citation type="submission" date="2013-10" db="EMBL/GenBank/DDBJ databases">
        <title>Genomic analysis of the causative agents of coccidiosis in chickens.</title>
        <authorList>
            <person name="Reid A.J."/>
            <person name="Blake D."/>
            <person name="Billington K."/>
            <person name="Browne H."/>
            <person name="Dunn M."/>
            <person name="Hung S."/>
            <person name="Kawahara F."/>
            <person name="Miranda-Saavedra D."/>
            <person name="Mourier T."/>
            <person name="Nagra H."/>
            <person name="Otto T.D."/>
            <person name="Rawlings N."/>
            <person name="Sanchez A."/>
            <person name="Sanders M."/>
            <person name="Subramaniam C."/>
            <person name="Tay Y."/>
            <person name="Dear P."/>
            <person name="Doerig C."/>
            <person name="Gruber A."/>
            <person name="Parkinson J."/>
            <person name="Shirley M."/>
            <person name="Wan K.L."/>
            <person name="Berriman M."/>
            <person name="Tomley F."/>
            <person name="Pain A."/>
        </authorList>
    </citation>
    <scope>NUCLEOTIDE SEQUENCE [LARGE SCALE GENOMIC DNA]</scope>
    <source>
        <strain evidence="1">Houghton</strain>
    </source>
</reference>
<evidence type="ECO:0000313" key="2">
    <source>
        <dbReference type="Proteomes" id="UP000030744"/>
    </source>
</evidence>
<sequence>MMGRGECLLRVKACRNLCCSIWTHEGVGEVERALDVRLGGWFSPRECGRVQEPQKAGFAVAIAVAIALRVVEAVGLQGRRRGRVQTPQKVGSAVATAVAIAPRVVEAVGLHGRRCG</sequence>